<evidence type="ECO:0000256" key="2">
    <source>
        <dbReference type="ARBA" id="ARBA00022485"/>
    </source>
</evidence>
<keyword evidence="2" id="KW-0004">4Fe-4S</keyword>
<organism evidence="10 11">
    <name type="scientific">Bradymonas sediminis</name>
    <dbReference type="NCBI Taxonomy" id="1548548"/>
    <lineage>
        <taxon>Bacteria</taxon>
        <taxon>Deltaproteobacteria</taxon>
        <taxon>Bradymonadales</taxon>
        <taxon>Bradymonadaceae</taxon>
        <taxon>Bradymonas</taxon>
    </lineage>
</organism>
<name>A0A2Z4FRR3_9DELT</name>
<sequence length="283" mass="31132">MPPSINYHLNKACNYSCKFCYARFEDSAEYLGRGMLPKAQQLEVVRQIAAAGFEKITFAGGEPTLVPWLAELVATAKDAGMTTMVVSNGSRLDAAAFDAFGGKLDWLVISIDSADDGTHLAIGRAQKGKTQSAAKYRATADLARHHGIRLKMNTVVNRLNVDEDMSELIAQMAPERWKLFQVLPIDGQNDGYVEELEITRAEFDAFVARHRGLADAGIVVVSESNEAMTGSYAMVDPAGRFFDNTMGAHTYSRPILEVGIREAFSQVSFDLETFKARGGEYDW</sequence>
<comment type="cofactor">
    <cofactor evidence="1">
        <name>[4Fe-4S] cluster</name>
        <dbReference type="ChEBI" id="CHEBI:49883"/>
    </cofactor>
</comment>
<evidence type="ECO:0000313" key="11">
    <source>
        <dbReference type="Proteomes" id="UP000249799"/>
    </source>
</evidence>
<evidence type="ECO:0000256" key="3">
    <source>
        <dbReference type="ARBA" id="ARBA00022691"/>
    </source>
</evidence>
<dbReference type="EMBL" id="CP030032">
    <property type="protein sequence ID" value="AWV91358.1"/>
    <property type="molecule type" value="Genomic_DNA"/>
</dbReference>
<dbReference type="SFLD" id="SFLDG01088">
    <property type="entry name" value="antiviral_proteins"/>
    <property type="match status" value="1"/>
</dbReference>
<evidence type="ECO:0000256" key="1">
    <source>
        <dbReference type="ARBA" id="ARBA00001966"/>
    </source>
</evidence>
<dbReference type="PANTHER" id="PTHR21339">
    <property type="entry name" value="RADICAL S-ADENOSYL METHIONINE DOMAIN-CONTAINING PROTEIN 2"/>
    <property type="match status" value="1"/>
</dbReference>
<dbReference type="PANTHER" id="PTHR21339:SF0">
    <property type="entry name" value="S-ADENOSYLMETHIONINE-DEPENDENT NUCLEOTIDE DEHYDRATASE RSAD2"/>
    <property type="match status" value="1"/>
</dbReference>
<dbReference type="SFLD" id="SFLDG01067">
    <property type="entry name" value="SPASM/twitch_domain_containing"/>
    <property type="match status" value="1"/>
</dbReference>
<evidence type="ECO:0000256" key="5">
    <source>
        <dbReference type="ARBA" id="ARBA00023004"/>
    </source>
</evidence>
<dbReference type="AlphaFoldDB" id="A0A2Z4FRR3"/>
<evidence type="ECO:0000259" key="9">
    <source>
        <dbReference type="PROSITE" id="PS51918"/>
    </source>
</evidence>
<dbReference type="InterPro" id="IPR051196">
    <property type="entry name" value="RSAD2/Viperin_antiviral"/>
</dbReference>
<dbReference type="GO" id="GO:0046872">
    <property type="term" value="F:metal ion binding"/>
    <property type="evidence" value="ECO:0007669"/>
    <property type="project" value="UniProtKB-KW"/>
</dbReference>
<dbReference type="GO" id="GO:0051539">
    <property type="term" value="F:4 iron, 4 sulfur cluster binding"/>
    <property type="evidence" value="ECO:0007669"/>
    <property type="project" value="UniProtKB-KW"/>
</dbReference>
<dbReference type="InterPro" id="IPR013785">
    <property type="entry name" value="Aldolase_TIM"/>
</dbReference>
<evidence type="ECO:0000256" key="4">
    <source>
        <dbReference type="ARBA" id="ARBA00022723"/>
    </source>
</evidence>
<evidence type="ECO:0000313" key="10">
    <source>
        <dbReference type="EMBL" id="AWV91358.1"/>
    </source>
</evidence>
<dbReference type="InterPro" id="IPR007197">
    <property type="entry name" value="rSAM"/>
</dbReference>
<keyword evidence="7" id="KW-0051">Antiviral defense</keyword>
<keyword evidence="3" id="KW-0949">S-adenosyl-L-methionine</keyword>
<feature type="domain" description="Radical SAM core" evidence="9">
    <location>
        <begin position="1"/>
        <end position="216"/>
    </location>
</feature>
<dbReference type="InterPro" id="IPR058240">
    <property type="entry name" value="rSAM_sf"/>
</dbReference>
<dbReference type="CDD" id="cd01335">
    <property type="entry name" value="Radical_SAM"/>
    <property type="match status" value="1"/>
</dbReference>
<protein>
    <recommendedName>
        <fullName evidence="8">S-adenosylmethionine-dependent nucleotide dehydratase</fullName>
    </recommendedName>
</protein>
<proteinExistence type="predicted"/>
<dbReference type="PROSITE" id="PS51918">
    <property type="entry name" value="RADICAL_SAM"/>
    <property type="match status" value="1"/>
</dbReference>
<dbReference type="Gene3D" id="3.20.20.70">
    <property type="entry name" value="Aldolase class I"/>
    <property type="match status" value="1"/>
</dbReference>
<gene>
    <name evidence="10" type="ORF">DN745_04880</name>
</gene>
<evidence type="ECO:0000256" key="8">
    <source>
        <dbReference type="ARBA" id="ARBA00039667"/>
    </source>
</evidence>
<dbReference type="KEGG" id="bsed:DN745_04880"/>
<dbReference type="SMART" id="SM00729">
    <property type="entry name" value="Elp3"/>
    <property type="match status" value="1"/>
</dbReference>
<dbReference type="SFLD" id="SFLDS00029">
    <property type="entry name" value="Radical_SAM"/>
    <property type="match status" value="1"/>
</dbReference>
<dbReference type="GO" id="GO:0051607">
    <property type="term" value="P:defense response to virus"/>
    <property type="evidence" value="ECO:0007669"/>
    <property type="project" value="UniProtKB-KW"/>
</dbReference>
<accession>A0A2Z4FRR3</accession>
<evidence type="ECO:0000256" key="7">
    <source>
        <dbReference type="ARBA" id="ARBA00023118"/>
    </source>
</evidence>
<keyword evidence="4" id="KW-0479">Metal-binding</keyword>
<dbReference type="Proteomes" id="UP000249799">
    <property type="component" value="Chromosome"/>
</dbReference>
<dbReference type="NCBIfam" id="NF038283">
    <property type="entry name" value="viperin_w_prok"/>
    <property type="match status" value="1"/>
</dbReference>
<keyword evidence="5" id="KW-0408">Iron</keyword>
<reference evidence="10 11" key="1">
    <citation type="submission" date="2018-06" db="EMBL/GenBank/DDBJ databases">
        <title>Lujinxingia sediminis gen. nov. sp. nov., a new facultative anaerobic member of the class Deltaproteobacteria, and proposal of Lujinxingaceae fam. nov.</title>
        <authorList>
            <person name="Guo L.-Y."/>
            <person name="Li C.-M."/>
            <person name="Wang S."/>
            <person name="Du Z.-J."/>
        </authorList>
    </citation>
    <scope>NUCLEOTIDE SEQUENCE [LARGE SCALE GENOMIC DNA]</scope>
    <source>
        <strain evidence="10 11">FA350</strain>
    </source>
</reference>
<keyword evidence="11" id="KW-1185">Reference proteome</keyword>
<dbReference type="SUPFAM" id="SSF102114">
    <property type="entry name" value="Radical SAM enzymes"/>
    <property type="match status" value="1"/>
</dbReference>
<evidence type="ECO:0000256" key="6">
    <source>
        <dbReference type="ARBA" id="ARBA00023014"/>
    </source>
</evidence>
<dbReference type="Pfam" id="PF04055">
    <property type="entry name" value="Radical_SAM"/>
    <property type="match status" value="1"/>
</dbReference>
<keyword evidence="6" id="KW-0411">Iron-sulfur</keyword>
<dbReference type="OrthoDB" id="308557at2"/>
<dbReference type="InterPro" id="IPR006638">
    <property type="entry name" value="Elp3/MiaA/NifB-like_rSAM"/>
</dbReference>
<dbReference type="GO" id="GO:0003824">
    <property type="term" value="F:catalytic activity"/>
    <property type="evidence" value="ECO:0007669"/>
    <property type="project" value="InterPro"/>
</dbReference>